<name>A0ACC1LBX8_9FUNG</name>
<organism evidence="1 2">
    <name type="scientific">Coemansia helicoidea</name>
    <dbReference type="NCBI Taxonomy" id="1286919"/>
    <lineage>
        <taxon>Eukaryota</taxon>
        <taxon>Fungi</taxon>
        <taxon>Fungi incertae sedis</taxon>
        <taxon>Zoopagomycota</taxon>
        <taxon>Kickxellomycotina</taxon>
        <taxon>Kickxellomycetes</taxon>
        <taxon>Kickxellales</taxon>
        <taxon>Kickxellaceae</taxon>
        <taxon>Coemansia</taxon>
    </lineage>
</organism>
<comment type="caution">
    <text evidence="1">The sequence shown here is derived from an EMBL/GenBank/DDBJ whole genome shotgun (WGS) entry which is preliminary data.</text>
</comment>
<proteinExistence type="predicted"/>
<feature type="non-terminal residue" evidence="1">
    <location>
        <position position="68"/>
    </location>
</feature>
<protein>
    <submittedName>
        <fullName evidence="1">Uncharacterized protein</fullName>
    </submittedName>
</protein>
<evidence type="ECO:0000313" key="2">
    <source>
        <dbReference type="Proteomes" id="UP001140087"/>
    </source>
</evidence>
<keyword evidence="2" id="KW-1185">Reference proteome</keyword>
<evidence type="ECO:0000313" key="1">
    <source>
        <dbReference type="EMBL" id="KAJ2805010.1"/>
    </source>
</evidence>
<dbReference type="Proteomes" id="UP001140087">
    <property type="component" value="Unassembled WGS sequence"/>
</dbReference>
<dbReference type="EMBL" id="JANBUN010000290">
    <property type="protein sequence ID" value="KAJ2805010.1"/>
    <property type="molecule type" value="Genomic_DNA"/>
</dbReference>
<reference evidence="1" key="1">
    <citation type="submission" date="2022-07" db="EMBL/GenBank/DDBJ databases">
        <title>Phylogenomic reconstructions and comparative analyses of Kickxellomycotina fungi.</title>
        <authorList>
            <person name="Reynolds N.K."/>
            <person name="Stajich J.E."/>
            <person name="Barry K."/>
            <person name="Grigoriev I.V."/>
            <person name="Crous P."/>
            <person name="Smith M.E."/>
        </authorList>
    </citation>
    <scope>NUCLEOTIDE SEQUENCE</scope>
    <source>
        <strain evidence="1">BCRC 34780</strain>
    </source>
</reference>
<accession>A0ACC1LBX8</accession>
<gene>
    <name evidence="1" type="ORF">H4R21_001420</name>
</gene>
<sequence>MAWFRPLTGLQRHRLTNALFVVGAASAIGTVTGSNLLGCPAVSRDNRLDDEDGDALDGSPASPQTPIV</sequence>